<evidence type="ECO:0000313" key="4">
    <source>
        <dbReference type="Proteomes" id="UP000308267"/>
    </source>
</evidence>
<comment type="caution">
    <text evidence="3">The sequence shown here is derived from an EMBL/GenBank/DDBJ whole genome shotgun (WGS) entry which is preliminary data.</text>
</comment>
<dbReference type="FunFam" id="2.20.110.10:FF:000002">
    <property type="entry name" value="Phosphatidylinositol 4-phosphate 5-kinase 8"/>
    <property type="match status" value="1"/>
</dbReference>
<dbReference type="InterPro" id="IPR003409">
    <property type="entry name" value="MORN"/>
</dbReference>
<protein>
    <recommendedName>
        <fullName evidence="5">Radial spoke head component 1</fullName>
    </recommendedName>
</protein>
<feature type="region of interest" description="Disordered" evidence="2">
    <location>
        <begin position="1"/>
        <end position="34"/>
    </location>
</feature>
<evidence type="ECO:0000313" key="3">
    <source>
        <dbReference type="EMBL" id="TGZ61312.1"/>
    </source>
</evidence>
<proteinExistence type="predicted"/>
<dbReference type="SUPFAM" id="SSF82185">
    <property type="entry name" value="Histone H3 K4-specific methyltransferase SET7/9 N-terminal domain"/>
    <property type="match status" value="1"/>
</dbReference>
<dbReference type="PANTHER" id="PTHR43215:SF14">
    <property type="entry name" value="RADIAL SPOKE HEAD 1 HOMOLOG"/>
    <property type="match status" value="1"/>
</dbReference>
<dbReference type="EMBL" id="SJOL01008016">
    <property type="protein sequence ID" value="TGZ61312.1"/>
    <property type="molecule type" value="Genomic_DNA"/>
</dbReference>
<evidence type="ECO:0008006" key="5">
    <source>
        <dbReference type="Google" id="ProtNLM"/>
    </source>
</evidence>
<accession>A0A4S2LCY9</accession>
<dbReference type="SMART" id="SM00698">
    <property type="entry name" value="MORN"/>
    <property type="match status" value="7"/>
</dbReference>
<dbReference type="GO" id="GO:0005634">
    <property type="term" value="C:nucleus"/>
    <property type="evidence" value="ECO:0007669"/>
    <property type="project" value="TreeGrafter"/>
</dbReference>
<dbReference type="GO" id="GO:0035082">
    <property type="term" value="P:axoneme assembly"/>
    <property type="evidence" value="ECO:0007669"/>
    <property type="project" value="TreeGrafter"/>
</dbReference>
<feature type="compositionally biased region" description="Basic and acidic residues" evidence="2">
    <location>
        <begin position="276"/>
        <end position="305"/>
    </location>
</feature>
<gene>
    <name evidence="3" type="ORF">CRM22_008049</name>
</gene>
<dbReference type="GO" id="GO:0007286">
    <property type="term" value="P:spermatid development"/>
    <property type="evidence" value="ECO:0007669"/>
    <property type="project" value="TreeGrafter"/>
</dbReference>
<dbReference type="Proteomes" id="UP000308267">
    <property type="component" value="Unassembled WGS sequence"/>
</dbReference>
<keyword evidence="1" id="KW-0677">Repeat</keyword>
<reference evidence="3 4" key="1">
    <citation type="journal article" date="2019" name="BMC Genomics">
        <title>New insights from Opisthorchis felineus genome: update on genomics of the epidemiologically important liver flukes.</title>
        <authorList>
            <person name="Ershov N.I."/>
            <person name="Mordvinov V.A."/>
            <person name="Prokhortchouk E.B."/>
            <person name="Pakharukova M.Y."/>
            <person name="Gunbin K.V."/>
            <person name="Ustyantsev K."/>
            <person name="Genaev M.A."/>
            <person name="Blinov A.G."/>
            <person name="Mazur A."/>
            <person name="Boulygina E."/>
            <person name="Tsygankova S."/>
            <person name="Khrameeva E."/>
            <person name="Chekanov N."/>
            <person name="Fan G."/>
            <person name="Xiao A."/>
            <person name="Zhang H."/>
            <person name="Xu X."/>
            <person name="Yang H."/>
            <person name="Solovyev V."/>
            <person name="Lee S.M."/>
            <person name="Liu X."/>
            <person name="Afonnikov D.A."/>
            <person name="Skryabin K.G."/>
        </authorList>
    </citation>
    <scope>NUCLEOTIDE SEQUENCE [LARGE SCALE GENOMIC DNA]</scope>
    <source>
        <strain evidence="3">AK-0245</strain>
        <tissue evidence="3">Whole organism</tissue>
    </source>
</reference>
<dbReference type="Gene3D" id="2.20.110.10">
    <property type="entry name" value="Histone H3 K4-specific methyltransferase SET7/9 N-terminal domain"/>
    <property type="match status" value="3"/>
</dbReference>
<dbReference type="AlphaFoldDB" id="A0A4S2LCY9"/>
<dbReference type="PANTHER" id="PTHR43215">
    <property type="entry name" value="RADIAL SPOKE HEAD 1 HOMOLOG"/>
    <property type="match status" value="1"/>
</dbReference>
<dbReference type="Pfam" id="PF02493">
    <property type="entry name" value="MORN"/>
    <property type="match status" value="7"/>
</dbReference>
<feature type="compositionally biased region" description="Basic and acidic residues" evidence="2">
    <location>
        <begin position="21"/>
        <end position="32"/>
    </location>
</feature>
<sequence>MSDDEAEDIEEEEGVYLGEYEGGRNERDERHGYGKAILPNGDAYDGMYENGKRHGPGIYRFKNGARYDGAYQDGKKHGQGTFYYPDGSVYEGLWVENQRNGIGKYTYVNGDVYEGEWRDHLRHGQGRYTFAASKLRYEGTWKEGKMDGFGELIQESHKYIGFWKEGMVMGKGRYVFPKLECQQTGEYLATPAKDEERLPEDDTDKLIPRWKAQKLERLVEEVKVPKPEAQPVPQAEPEPEAGVKLDEPDAESAPQPLISEDQRDGEDESDNASYSVREDKDVESTERLEDKSNKDVAHEADENRNPTEMSFEPPDEEDDQT</sequence>
<dbReference type="STRING" id="147828.A0A4S2LCY9"/>
<keyword evidence="4" id="KW-1185">Reference proteome</keyword>
<dbReference type="GO" id="GO:0031514">
    <property type="term" value="C:motile cilium"/>
    <property type="evidence" value="ECO:0007669"/>
    <property type="project" value="TreeGrafter"/>
</dbReference>
<name>A0A4S2LCY9_OPIFE</name>
<organism evidence="3 4">
    <name type="scientific">Opisthorchis felineus</name>
    <dbReference type="NCBI Taxonomy" id="147828"/>
    <lineage>
        <taxon>Eukaryota</taxon>
        <taxon>Metazoa</taxon>
        <taxon>Spiralia</taxon>
        <taxon>Lophotrochozoa</taxon>
        <taxon>Platyhelminthes</taxon>
        <taxon>Trematoda</taxon>
        <taxon>Digenea</taxon>
        <taxon>Opisthorchiida</taxon>
        <taxon>Opisthorchiata</taxon>
        <taxon>Opisthorchiidae</taxon>
        <taxon>Opisthorchis</taxon>
    </lineage>
</organism>
<dbReference type="OrthoDB" id="423343at2759"/>
<evidence type="ECO:0000256" key="1">
    <source>
        <dbReference type="ARBA" id="ARBA00022737"/>
    </source>
</evidence>
<feature type="compositionally biased region" description="Acidic residues" evidence="2">
    <location>
        <begin position="1"/>
        <end position="14"/>
    </location>
</feature>
<evidence type="ECO:0000256" key="2">
    <source>
        <dbReference type="SAM" id="MobiDB-lite"/>
    </source>
</evidence>
<feature type="region of interest" description="Disordered" evidence="2">
    <location>
        <begin position="221"/>
        <end position="321"/>
    </location>
</feature>